<protein>
    <recommendedName>
        <fullName evidence="4">Chitinase</fullName>
    </recommendedName>
</protein>
<dbReference type="EMBL" id="JABANO010041015">
    <property type="protein sequence ID" value="KAF4680969.1"/>
    <property type="molecule type" value="Genomic_DNA"/>
</dbReference>
<accession>A0A7J6NAQ1</accession>
<keyword evidence="3" id="KW-1185">Reference proteome</keyword>
<keyword evidence="1" id="KW-0812">Transmembrane</keyword>
<keyword evidence="1" id="KW-0472">Membrane</keyword>
<dbReference type="AlphaFoldDB" id="A0A7J6NAQ1"/>
<organism evidence="2 3">
    <name type="scientific">Perkinsus olseni</name>
    <name type="common">Perkinsus atlanticus</name>
    <dbReference type="NCBI Taxonomy" id="32597"/>
    <lineage>
        <taxon>Eukaryota</taxon>
        <taxon>Sar</taxon>
        <taxon>Alveolata</taxon>
        <taxon>Perkinsozoa</taxon>
        <taxon>Perkinsea</taxon>
        <taxon>Perkinsida</taxon>
        <taxon>Perkinsidae</taxon>
        <taxon>Perkinsus</taxon>
    </lineage>
</organism>
<reference evidence="2 3" key="1">
    <citation type="submission" date="2020-04" db="EMBL/GenBank/DDBJ databases">
        <title>Perkinsus olseni comparative genomics.</title>
        <authorList>
            <person name="Bogema D.R."/>
        </authorList>
    </citation>
    <scope>NUCLEOTIDE SEQUENCE [LARGE SCALE GENOMIC DNA]</scope>
    <source>
        <strain evidence="2 3">ATCC PRA-207</strain>
    </source>
</reference>
<proteinExistence type="predicted"/>
<evidence type="ECO:0008006" key="4">
    <source>
        <dbReference type="Google" id="ProtNLM"/>
    </source>
</evidence>
<sequence>YRLAPFTTDDLFNNLLGPSSSVFSSATLAMWFILQLLLLLCFPDSATLQGPSEFTSPQGNNLELYKAINFPWNVKEVPICFNSTLCPSEASYTWDHYFDYLVHVGVKSFVLGGYGIWRGKITVFPEFYLPWNKIGFEALRRQVDAGGGKILADLRLNSNYFNKTAFLKSAATFVKDYRVDGFFVRLPFNDAEAFQPLEDVFEAAKKLNILSSLWFSSDDWKRVKEKGLGKKADINFVTLWPNYADQIQDFNTDCFAGAVINNVTKAGIDLNKLVMT</sequence>
<feature type="non-terminal residue" evidence="2">
    <location>
        <position position="276"/>
    </location>
</feature>
<evidence type="ECO:0000313" key="3">
    <source>
        <dbReference type="Proteomes" id="UP000553632"/>
    </source>
</evidence>
<keyword evidence="1" id="KW-1133">Transmembrane helix</keyword>
<comment type="caution">
    <text evidence="2">The sequence shown here is derived from an EMBL/GenBank/DDBJ whole genome shotgun (WGS) entry which is preliminary data.</text>
</comment>
<evidence type="ECO:0000256" key="1">
    <source>
        <dbReference type="SAM" id="Phobius"/>
    </source>
</evidence>
<name>A0A7J6NAQ1_PEROL</name>
<gene>
    <name evidence="2" type="ORF">FOZ63_011965</name>
</gene>
<dbReference type="Proteomes" id="UP000553632">
    <property type="component" value="Unassembled WGS sequence"/>
</dbReference>
<feature type="transmembrane region" description="Helical" evidence="1">
    <location>
        <begin position="20"/>
        <end position="42"/>
    </location>
</feature>
<evidence type="ECO:0000313" key="2">
    <source>
        <dbReference type="EMBL" id="KAF4680969.1"/>
    </source>
</evidence>
<feature type="non-terminal residue" evidence="2">
    <location>
        <position position="1"/>
    </location>
</feature>